<proteinExistence type="predicted"/>
<organism evidence="2 3">
    <name type="scientific">Fusarium sarcochroum</name>
    <dbReference type="NCBI Taxonomy" id="1208366"/>
    <lineage>
        <taxon>Eukaryota</taxon>
        <taxon>Fungi</taxon>
        <taxon>Dikarya</taxon>
        <taxon>Ascomycota</taxon>
        <taxon>Pezizomycotina</taxon>
        <taxon>Sordariomycetes</taxon>
        <taxon>Hypocreomycetidae</taxon>
        <taxon>Hypocreales</taxon>
        <taxon>Nectriaceae</taxon>
        <taxon>Fusarium</taxon>
        <taxon>Fusarium lateritium species complex</taxon>
    </lineage>
</organism>
<dbReference type="EMBL" id="JABEXW010000308">
    <property type="protein sequence ID" value="KAF4966088.1"/>
    <property type="molecule type" value="Genomic_DNA"/>
</dbReference>
<dbReference type="Proteomes" id="UP000622797">
    <property type="component" value="Unassembled WGS sequence"/>
</dbReference>
<feature type="region of interest" description="Disordered" evidence="1">
    <location>
        <begin position="1"/>
        <end position="45"/>
    </location>
</feature>
<evidence type="ECO:0000313" key="2">
    <source>
        <dbReference type="EMBL" id="KAF4966088.1"/>
    </source>
</evidence>
<comment type="caution">
    <text evidence="2">The sequence shown here is derived from an EMBL/GenBank/DDBJ whole genome shotgun (WGS) entry which is preliminary data.</text>
</comment>
<evidence type="ECO:0000256" key="1">
    <source>
        <dbReference type="SAM" id="MobiDB-lite"/>
    </source>
</evidence>
<name>A0A8H4TXQ6_9HYPO</name>
<accession>A0A8H4TXQ6</accession>
<reference evidence="2" key="2">
    <citation type="submission" date="2020-05" db="EMBL/GenBank/DDBJ databases">
        <authorList>
            <person name="Kim H.-S."/>
            <person name="Proctor R.H."/>
            <person name="Brown D.W."/>
        </authorList>
    </citation>
    <scope>NUCLEOTIDE SEQUENCE</scope>
    <source>
        <strain evidence="2">NRRL 20472</strain>
    </source>
</reference>
<protein>
    <submittedName>
        <fullName evidence="2">Uncharacterized protein</fullName>
    </submittedName>
</protein>
<dbReference type="OrthoDB" id="5048484at2759"/>
<sequence length="354" mass="39542">MTSPDGSQVPGKRSTRNPKDDSHRAHRTRSGAKGPKKANKRASIDEPVVEDPKLFQYAAKAVNEVNTLRQQQIDWDATQPLHSNHSDAMAHLRRVIMTIPEQTRKVIMSQINLFLLAAAARQVPLRCIWGDSETMGLRWVGDSVHFEILLQQGTLNWSKPTLEPPAKKLRAQGSETTGTGNAYPPTARMDPTMAANIHQMLKDMEHKSHVWQELESLFGIEPPTFREARNCLRQVAKGLIFPMNKILAPEGNRNFSGDFDGVICLMLLAAGVVKLYRIDEINYSNNWKMVPEAFEKAMPGALKDLQAIYHNRELDAEHIGPMLAPAVTALANAPIITEQRALYKDIRALLYGGS</sequence>
<evidence type="ECO:0000313" key="3">
    <source>
        <dbReference type="Proteomes" id="UP000622797"/>
    </source>
</evidence>
<gene>
    <name evidence="2" type="ORF">FSARC_6214</name>
</gene>
<keyword evidence="3" id="KW-1185">Reference proteome</keyword>
<dbReference type="AlphaFoldDB" id="A0A8H4TXQ6"/>
<feature type="compositionally biased region" description="Basic residues" evidence="1">
    <location>
        <begin position="24"/>
        <end position="40"/>
    </location>
</feature>
<reference evidence="2" key="1">
    <citation type="journal article" date="2020" name="BMC Genomics">
        <title>Correction to: Identification and distribution of gene clusters required for synthesis of sphingolipid metabolism inhibitors in diverse species of the filamentous fungus Fusarium.</title>
        <authorList>
            <person name="Kim H.S."/>
            <person name="Lohmar J.M."/>
            <person name="Busman M."/>
            <person name="Brown D.W."/>
            <person name="Naumann T.A."/>
            <person name="Divon H.H."/>
            <person name="Lysoe E."/>
            <person name="Uhlig S."/>
            <person name="Proctor R.H."/>
        </authorList>
    </citation>
    <scope>NUCLEOTIDE SEQUENCE</scope>
    <source>
        <strain evidence="2">NRRL 20472</strain>
    </source>
</reference>